<dbReference type="AlphaFoldDB" id="A0A9P0QRI6"/>
<comment type="caution">
    <text evidence="9">The sequence shown here is derived from an EMBL/GenBank/DDBJ whole genome shotgun (WGS) entry which is preliminary data.</text>
</comment>
<keyword evidence="2 6" id="KW-0863">Zinc-finger</keyword>
<feature type="region of interest" description="Disordered" evidence="7">
    <location>
        <begin position="81"/>
        <end position="180"/>
    </location>
</feature>
<evidence type="ECO:0000259" key="8">
    <source>
        <dbReference type="PROSITE" id="PS50114"/>
    </source>
</evidence>
<dbReference type="SMART" id="SM00401">
    <property type="entry name" value="ZnF_GATA"/>
    <property type="match status" value="1"/>
</dbReference>
<organism evidence="9 10">
    <name type="scientific">[Candida] railenensis</name>
    <dbReference type="NCBI Taxonomy" id="45579"/>
    <lineage>
        <taxon>Eukaryota</taxon>
        <taxon>Fungi</taxon>
        <taxon>Dikarya</taxon>
        <taxon>Ascomycota</taxon>
        <taxon>Saccharomycotina</taxon>
        <taxon>Pichiomycetes</taxon>
        <taxon>Debaryomycetaceae</taxon>
        <taxon>Kurtzmaniella</taxon>
    </lineage>
</organism>
<dbReference type="Pfam" id="PF00320">
    <property type="entry name" value="GATA"/>
    <property type="match status" value="1"/>
</dbReference>
<keyword evidence="10" id="KW-1185">Reference proteome</keyword>
<evidence type="ECO:0000313" key="9">
    <source>
        <dbReference type="EMBL" id="CAH2353262.1"/>
    </source>
</evidence>
<evidence type="ECO:0000256" key="4">
    <source>
        <dbReference type="ARBA" id="ARBA00023015"/>
    </source>
</evidence>
<dbReference type="CDD" id="cd00202">
    <property type="entry name" value="ZnF_GATA"/>
    <property type="match status" value="1"/>
</dbReference>
<evidence type="ECO:0000256" key="3">
    <source>
        <dbReference type="ARBA" id="ARBA00022833"/>
    </source>
</evidence>
<proteinExistence type="predicted"/>
<dbReference type="GO" id="GO:0008270">
    <property type="term" value="F:zinc ion binding"/>
    <property type="evidence" value="ECO:0007669"/>
    <property type="project" value="UniProtKB-KW"/>
</dbReference>
<keyword evidence="1" id="KW-0479">Metal-binding</keyword>
<gene>
    <name evidence="9" type="ORF">CLIB1423_10S00980</name>
</gene>
<evidence type="ECO:0000256" key="1">
    <source>
        <dbReference type="ARBA" id="ARBA00022723"/>
    </source>
</evidence>
<dbReference type="InterPro" id="IPR013088">
    <property type="entry name" value="Znf_NHR/GATA"/>
</dbReference>
<evidence type="ECO:0000313" key="10">
    <source>
        <dbReference type="Proteomes" id="UP000837801"/>
    </source>
</evidence>
<dbReference type="EMBL" id="CAKXYY010000010">
    <property type="protein sequence ID" value="CAH2353262.1"/>
    <property type="molecule type" value="Genomic_DNA"/>
</dbReference>
<keyword evidence="5" id="KW-0804">Transcription</keyword>
<feature type="compositionally biased region" description="Low complexity" evidence="7">
    <location>
        <begin position="89"/>
        <end position="115"/>
    </location>
</feature>
<dbReference type="InterPro" id="IPR000679">
    <property type="entry name" value="Znf_GATA"/>
</dbReference>
<dbReference type="SUPFAM" id="SSF57716">
    <property type="entry name" value="Glucocorticoid receptor-like (DNA-binding domain)"/>
    <property type="match status" value="1"/>
</dbReference>
<dbReference type="GO" id="GO:0043565">
    <property type="term" value="F:sequence-specific DNA binding"/>
    <property type="evidence" value="ECO:0007669"/>
    <property type="project" value="InterPro"/>
</dbReference>
<accession>A0A9P0QRI6</accession>
<protein>
    <submittedName>
        <fullName evidence="9">Biofilm regulator 1</fullName>
    </submittedName>
</protein>
<evidence type="ECO:0000256" key="6">
    <source>
        <dbReference type="PROSITE-ProRule" id="PRU00094"/>
    </source>
</evidence>
<keyword evidence="3" id="KW-0862">Zinc</keyword>
<dbReference type="PANTHER" id="PTHR47172">
    <property type="entry name" value="OS01G0976800 PROTEIN"/>
    <property type="match status" value="1"/>
</dbReference>
<evidence type="ECO:0000256" key="7">
    <source>
        <dbReference type="SAM" id="MobiDB-lite"/>
    </source>
</evidence>
<dbReference type="Gene3D" id="3.30.50.10">
    <property type="entry name" value="Erythroid Transcription Factor GATA-1, subunit A"/>
    <property type="match status" value="1"/>
</dbReference>
<reference evidence="9" key="1">
    <citation type="submission" date="2022-03" db="EMBL/GenBank/DDBJ databases">
        <authorList>
            <person name="Legras J.-L."/>
            <person name="Devillers H."/>
            <person name="Grondin C."/>
        </authorList>
    </citation>
    <scope>NUCLEOTIDE SEQUENCE</scope>
    <source>
        <strain evidence="9">CLIB 1423</strain>
    </source>
</reference>
<keyword evidence="4" id="KW-0805">Transcription regulation</keyword>
<evidence type="ECO:0000256" key="2">
    <source>
        <dbReference type="ARBA" id="ARBA00022771"/>
    </source>
</evidence>
<feature type="compositionally biased region" description="Low complexity" evidence="7">
    <location>
        <begin position="123"/>
        <end position="149"/>
    </location>
</feature>
<dbReference type="Proteomes" id="UP000837801">
    <property type="component" value="Unassembled WGS sequence"/>
</dbReference>
<sequence>MASPSNRVRLPSISELTSSTSKYIPSLSPRIKDDRALKDLPTVGTNYKYPTKPVHVSSNYILGSHNYQRVVSPVVPPASFEQIPEHQSHQQFQSHPPHIQQVPLPPQHEQSIHQHIPPPPAPTHTHAPGQQYHSPPTHYHSPPTHYPQYIPAFHHPGHMAAQVVQGPPPPPPPQQQQLQRHQGYYQPIYFQHGATVAGTQFATPEVINKPNNKCHRCGTTETPEWRRGPNGVRTLCNACGLFHAKLVKRKGAALAAEEVLNNKVCKGKNGRRISIKSEMLKNEKIPTMHQQGLPPIMGQSFPPFSVPSMIRH</sequence>
<dbReference type="GO" id="GO:0006355">
    <property type="term" value="P:regulation of DNA-templated transcription"/>
    <property type="evidence" value="ECO:0007669"/>
    <property type="project" value="InterPro"/>
</dbReference>
<dbReference type="OrthoDB" id="2162994at2759"/>
<evidence type="ECO:0000256" key="5">
    <source>
        <dbReference type="ARBA" id="ARBA00023163"/>
    </source>
</evidence>
<feature type="domain" description="GATA-type" evidence="8">
    <location>
        <begin position="208"/>
        <end position="263"/>
    </location>
</feature>
<name>A0A9P0QRI6_9ASCO</name>
<dbReference type="PROSITE" id="PS50114">
    <property type="entry name" value="GATA_ZN_FINGER_2"/>
    <property type="match status" value="1"/>
</dbReference>
<dbReference type="PANTHER" id="PTHR47172:SF24">
    <property type="entry name" value="GATA ZINC FINGER DOMAIN-CONTAINING PROTEIN 14-RELATED"/>
    <property type="match status" value="1"/>
</dbReference>